<proteinExistence type="inferred from homology"/>
<dbReference type="PANTHER" id="PTHR13299:SF0">
    <property type="entry name" value="PEROXISOMAL MEMBRANE PROTEIN PEX16"/>
    <property type="match status" value="1"/>
</dbReference>
<sequence length="364" mass="41080">MEAYKNWVRQNKDYVHSLESLANGLTWLLPERFSASEIGPEAVTSTLGIITAINEYIIDTTPTVSRVPPPSSFPYSLCISALKEVETLVEVVAQQLYGDEKKWNFLVITEASKTLLRLALFRDGGYKMLLHGGETPNIDEPSYNGLGDLVKPGENPRHGFHDNHYSENPLNREGTAMAALSRFGETARMVNSPPWLSRTQQPGSIVETPPLTPKEKPTLNSILSEKGFCGGLFLLGETLFILRPLIYVMFVRKYGTRSWIPWLVSLSVDLVGLGATSQATKSRQPMHAHKDIRLSVAEKDELRRRKMLWALYIMRDPFFHKYTRRKLESTQRVLEPIPVIGLLTEKLVELILGAQTRYTYMSGS</sequence>
<dbReference type="GO" id="GO:0005778">
    <property type="term" value="C:peroxisomal membrane"/>
    <property type="evidence" value="ECO:0007669"/>
    <property type="project" value="UniProtKB-SubCell"/>
</dbReference>
<protein>
    <recommendedName>
        <fullName evidence="2">Peroxisomal membrane protein PEX16</fullName>
    </recommendedName>
</protein>
<dbReference type="Pfam" id="PF08610">
    <property type="entry name" value="Pex16"/>
    <property type="match status" value="1"/>
</dbReference>
<reference evidence="4" key="1">
    <citation type="submission" date="2024-03" db="EMBL/GenBank/DDBJ databases">
        <title>WGS assembly of Saponaria officinalis var. Norfolk2.</title>
        <authorList>
            <person name="Jenkins J."/>
            <person name="Shu S."/>
            <person name="Grimwood J."/>
            <person name="Barry K."/>
            <person name="Goodstein D."/>
            <person name="Schmutz J."/>
            <person name="Leebens-Mack J."/>
            <person name="Osbourn A."/>
        </authorList>
    </citation>
    <scope>NUCLEOTIDE SEQUENCE [LARGE SCALE GENOMIC DNA]</scope>
    <source>
        <strain evidence="4">JIC</strain>
    </source>
</reference>
<keyword evidence="2" id="KW-0962">Peroxisome biogenesis</keyword>
<dbReference type="GO" id="GO:0007031">
    <property type="term" value="P:peroxisome organization"/>
    <property type="evidence" value="ECO:0007669"/>
    <property type="project" value="UniProtKB-KW"/>
</dbReference>
<keyword evidence="5" id="KW-1185">Reference proteome</keyword>
<dbReference type="AlphaFoldDB" id="A0AAW1N8R8"/>
<evidence type="ECO:0000256" key="1">
    <source>
        <dbReference type="ARBA" id="ARBA00009505"/>
    </source>
</evidence>
<comment type="similarity">
    <text evidence="1 2">Belongs to the peroxin-16 family.</text>
</comment>
<gene>
    <name evidence="4" type="ORF">RND81_01G200500</name>
</gene>
<name>A0AAW1N8R8_SAPOF</name>
<accession>A0AAW1N8R8</accession>
<organism evidence="4 5">
    <name type="scientific">Saponaria officinalis</name>
    <name type="common">Common soapwort</name>
    <name type="synonym">Lychnis saponaria</name>
    <dbReference type="NCBI Taxonomy" id="3572"/>
    <lineage>
        <taxon>Eukaryota</taxon>
        <taxon>Viridiplantae</taxon>
        <taxon>Streptophyta</taxon>
        <taxon>Embryophyta</taxon>
        <taxon>Tracheophyta</taxon>
        <taxon>Spermatophyta</taxon>
        <taxon>Magnoliopsida</taxon>
        <taxon>eudicotyledons</taxon>
        <taxon>Gunneridae</taxon>
        <taxon>Pentapetalae</taxon>
        <taxon>Caryophyllales</taxon>
        <taxon>Caryophyllaceae</taxon>
        <taxon>Caryophylleae</taxon>
        <taxon>Saponaria</taxon>
    </lineage>
</organism>
<feature type="region of interest" description="Disordered" evidence="3">
    <location>
        <begin position="193"/>
        <end position="213"/>
    </location>
</feature>
<comment type="caution">
    <text evidence="4">The sequence shown here is derived from an EMBL/GenBank/DDBJ whole genome shotgun (WGS) entry which is preliminary data.</text>
</comment>
<evidence type="ECO:0000256" key="2">
    <source>
        <dbReference type="RuleBase" id="RU365003"/>
    </source>
</evidence>
<dbReference type="EMBL" id="JBDFQZ010000001">
    <property type="protein sequence ID" value="KAK9758010.1"/>
    <property type="molecule type" value="Genomic_DNA"/>
</dbReference>
<keyword evidence="2" id="KW-0576">Peroxisome</keyword>
<dbReference type="InterPro" id="IPR013919">
    <property type="entry name" value="Pex16"/>
</dbReference>
<evidence type="ECO:0000313" key="4">
    <source>
        <dbReference type="EMBL" id="KAK9758010.1"/>
    </source>
</evidence>
<dbReference type="Proteomes" id="UP001443914">
    <property type="component" value="Unassembled WGS sequence"/>
</dbReference>
<evidence type="ECO:0000256" key="3">
    <source>
        <dbReference type="SAM" id="MobiDB-lite"/>
    </source>
</evidence>
<dbReference type="PANTHER" id="PTHR13299">
    <property type="entry name" value="PEROXISOMAL MEMBRANE PROTEIN PEX16"/>
    <property type="match status" value="1"/>
</dbReference>
<evidence type="ECO:0000313" key="5">
    <source>
        <dbReference type="Proteomes" id="UP001443914"/>
    </source>
</evidence>
<comment type="subcellular location">
    <subcellularLocation>
        <location evidence="2">Peroxisome membrane</location>
    </subcellularLocation>
</comment>